<dbReference type="PRINTS" id="PR00455">
    <property type="entry name" value="HTHTETR"/>
</dbReference>
<dbReference type="SUPFAM" id="SSF46689">
    <property type="entry name" value="Homeodomain-like"/>
    <property type="match status" value="1"/>
</dbReference>
<keyword evidence="7" id="KW-1185">Reference proteome</keyword>
<reference evidence="6 7" key="1">
    <citation type="submission" date="2021-01" db="EMBL/GenBank/DDBJ databases">
        <title>Whole genome shotgun sequence of Planobispora longispora NBRC 13918.</title>
        <authorList>
            <person name="Komaki H."/>
            <person name="Tamura T."/>
        </authorList>
    </citation>
    <scope>NUCLEOTIDE SEQUENCE [LARGE SCALE GENOMIC DNA]</scope>
    <source>
        <strain evidence="6 7">NBRC 13918</strain>
    </source>
</reference>
<dbReference type="Proteomes" id="UP000616724">
    <property type="component" value="Unassembled WGS sequence"/>
</dbReference>
<evidence type="ECO:0000256" key="1">
    <source>
        <dbReference type="ARBA" id="ARBA00023015"/>
    </source>
</evidence>
<comment type="caution">
    <text evidence="6">The sequence shown here is derived from an EMBL/GenBank/DDBJ whole genome shotgun (WGS) entry which is preliminary data.</text>
</comment>
<dbReference type="InterPro" id="IPR009057">
    <property type="entry name" value="Homeodomain-like_sf"/>
</dbReference>
<dbReference type="InterPro" id="IPR050109">
    <property type="entry name" value="HTH-type_TetR-like_transc_reg"/>
</dbReference>
<proteinExistence type="predicted"/>
<keyword evidence="3" id="KW-0804">Transcription</keyword>
<gene>
    <name evidence="6" type="ORF">Plo01_78100</name>
</gene>
<evidence type="ECO:0000313" key="6">
    <source>
        <dbReference type="EMBL" id="GIH81381.1"/>
    </source>
</evidence>
<dbReference type="Gene3D" id="1.10.357.10">
    <property type="entry name" value="Tetracycline Repressor, domain 2"/>
    <property type="match status" value="1"/>
</dbReference>
<evidence type="ECO:0000313" key="7">
    <source>
        <dbReference type="Proteomes" id="UP000616724"/>
    </source>
</evidence>
<organism evidence="6 7">
    <name type="scientific">Planobispora longispora</name>
    <dbReference type="NCBI Taxonomy" id="28887"/>
    <lineage>
        <taxon>Bacteria</taxon>
        <taxon>Bacillati</taxon>
        <taxon>Actinomycetota</taxon>
        <taxon>Actinomycetes</taxon>
        <taxon>Streptosporangiales</taxon>
        <taxon>Streptosporangiaceae</taxon>
        <taxon>Planobispora</taxon>
    </lineage>
</organism>
<dbReference type="Pfam" id="PF00440">
    <property type="entry name" value="TetR_N"/>
    <property type="match status" value="1"/>
</dbReference>
<dbReference type="InterPro" id="IPR001647">
    <property type="entry name" value="HTH_TetR"/>
</dbReference>
<keyword evidence="2 4" id="KW-0238">DNA-binding</keyword>
<dbReference type="PANTHER" id="PTHR30055:SF234">
    <property type="entry name" value="HTH-TYPE TRANSCRIPTIONAL REGULATOR BETI"/>
    <property type="match status" value="1"/>
</dbReference>
<name>A0A8J3RWG7_9ACTN</name>
<accession>A0A8J3RWG7</accession>
<dbReference type="EMBL" id="BOOH01000075">
    <property type="protein sequence ID" value="GIH81381.1"/>
    <property type="molecule type" value="Genomic_DNA"/>
</dbReference>
<dbReference type="PANTHER" id="PTHR30055">
    <property type="entry name" value="HTH-TYPE TRANSCRIPTIONAL REGULATOR RUTR"/>
    <property type="match status" value="1"/>
</dbReference>
<evidence type="ECO:0000256" key="3">
    <source>
        <dbReference type="ARBA" id="ARBA00023163"/>
    </source>
</evidence>
<sequence>MPYGGQGPRRQDAQRNRLAIIQAAVSMMSDPRSLGVMPEIARRAGVGQATLYRHFPDRNALADAVIAYEISRLEACAGDPDHPVAFRDLLREVLRAQVTMRSLVALTHRLDAGTRERHKRRIVTALAGPLRRAQERREVRGDFHARDLELLFGMVEGILQGGEDLVAAQEAACRSIELVLDGLFRCGVPAPGADVRGAVGGVTA</sequence>
<feature type="domain" description="HTH tetR-type" evidence="5">
    <location>
        <begin position="14"/>
        <end position="73"/>
    </location>
</feature>
<keyword evidence="1" id="KW-0805">Transcription regulation</keyword>
<protein>
    <submittedName>
        <fullName evidence="6">TetR family transcriptional regulator</fullName>
    </submittedName>
</protein>
<feature type="DNA-binding region" description="H-T-H motif" evidence="4">
    <location>
        <begin position="36"/>
        <end position="55"/>
    </location>
</feature>
<evidence type="ECO:0000256" key="2">
    <source>
        <dbReference type="ARBA" id="ARBA00023125"/>
    </source>
</evidence>
<dbReference type="GO" id="GO:0003700">
    <property type="term" value="F:DNA-binding transcription factor activity"/>
    <property type="evidence" value="ECO:0007669"/>
    <property type="project" value="TreeGrafter"/>
</dbReference>
<evidence type="ECO:0000256" key="4">
    <source>
        <dbReference type="PROSITE-ProRule" id="PRU00335"/>
    </source>
</evidence>
<evidence type="ECO:0000259" key="5">
    <source>
        <dbReference type="PROSITE" id="PS50977"/>
    </source>
</evidence>
<dbReference type="PROSITE" id="PS50977">
    <property type="entry name" value="HTH_TETR_2"/>
    <property type="match status" value="1"/>
</dbReference>
<dbReference type="GO" id="GO:0000976">
    <property type="term" value="F:transcription cis-regulatory region binding"/>
    <property type="evidence" value="ECO:0007669"/>
    <property type="project" value="TreeGrafter"/>
</dbReference>
<dbReference type="AlphaFoldDB" id="A0A8J3RWG7"/>